<evidence type="ECO:0000313" key="4">
    <source>
        <dbReference type="Proteomes" id="UP000281549"/>
    </source>
</evidence>
<dbReference type="EMBL" id="ML005773">
    <property type="protein sequence ID" value="RKP17565.1"/>
    <property type="molecule type" value="Genomic_DNA"/>
</dbReference>
<dbReference type="EMBL" id="KE560971">
    <property type="protein sequence ID" value="EPZ34214.1"/>
    <property type="molecule type" value="Genomic_DNA"/>
</dbReference>
<evidence type="ECO:0000313" key="1">
    <source>
        <dbReference type="EMBL" id="EPZ34214.1"/>
    </source>
</evidence>
<protein>
    <submittedName>
        <fullName evidence="1">Uncharacterized protein</fullName>
    </submittedName>
</protein>
<gene>
    <name evidence="1" type="ORF">O9G_001827</name>
    <name evidence="2" type="ORF">ROZALSC1DRAFT_30645</name>
</gene>
<reference evidence="1 3" key="1">
    <citation type="journal article" date="2013" name="Curr. Biol.">
        <title>Shared signatures of parasitism and phylogenomics unite Cryptomycota and microsporidia.</title>
        <authorList>
            <person name="James T.Y."/>
            <person name="Pelin A."/>
            <person name="Bonen L."/>
            <person name="Ahrendt S."/>
            <person name="Sain D."/>
            <person name="Corradi N."/>
            <person name="Stajich J.E."/>
        </authorList>
    </citation>
    <scope>NUCLEOTIDE SEQUENCE [LARGE SCALE GENOMIC DNA]</scope>
    <source>
        <strain evidence="1">CSF55</strain>
        <strain evidence="1">CSF55</strain>
    </source>
</reference>
<reference evidence="4" key="2">
    <citation type="journal article" date="2018" name="Nat. Microbiol.">
        <title>Leveraging single-cell genomics to expand the fungal tree of life.</title>
        <authorList>
            <person name="Ahrendt S.R."/>
            <person name="Quandt C.A."/>
            <person name="Ciobanu D."/>
            <person name="Clum A."/>
            <person name="Salamov A."/>
            <person name="Andreopoulos B."/>
            <person name="Cheng J.F."/>
            <person name="Woyke T."/>
            <person name="Pelin A."/>
            <person name="Henrissat B."/>
            <person name="Reynolds N.K."/>
            <person name="Benny G.L."/>
            <person name="Smith M.E."/>
            <person name="James T.Y."/>
            <person name="Grigoriev I.V."/>
        </authorList>
    </citation>
    <scope>NUCLEOTIDE SEQUENCE [LARGE SCALE GENOMIC DNA]</scope>
    <source>
        <strain evidence="4">CSF55</strain>
    </source>
</reference>
<dbReference type="HOGENOM" id="CLU_1321560_0_0_1"/>
<evidence type="ECO:0000313" key="3">
    <source>
        <dbReference type="Proteomes" id="UP000030755"/>
    </source>
</evidence>
<evidence type="ECO:0000313" key="2">
    <source>
        <dbReference type="EMBL" id="RKP17565.1"/>
    </source>
</evidence>
<dbReference type="AlphaFoldDB" id="A0A075B099"/>
<organism evidence="1 3">
    <name type="scientific">Rozella allomycis (strain CSF55)</name>
    <dbReference type="NCBI Taxonomy" id="988480"/>
    <lineage>
        <taxon>Eukaryota</taxon>
        <taxon>Fungi</taxon>
        <taxon>Fungi incertae sedis</taxon>
        <taxon>Cryptomycota</taxon>
        <taxon>Cryptomycota incertae sedis</taxon>
        <taxon>Rozella</taxon>
    </lineage>
</organism>
<reference evidence="2" key="3">
    <citation type="submission" date="2018-08" db="EMBL/GenBank/DDBJ databases">
        <title>Leveraging single-cell genomics to expand the Fungal Tree of Life.</title>
        <authorList>
            <consortium name="DOE Joint Genome Institute"/>
            <person name="Ahrendt S.R."/>
            <person name="Quandt C.A."/>
            <person name="Ciobanu D."/>
            <person name="Clum A."/>
            <person name="Salamov A."/>
            <person name="Andreopoulos B."/>
            <person name="Cheng J.-F."/>
            <person name="Woyke T."/>
            <person name="Pelin A."/>
            <person name="Henrissat B."/>
            <person name="Reynolds N."/>
            <person name="Benny G.L."/>
            <person name="Smith M.E."/>
            <person name="James T.Y."/>
            <person name="Grigoriev I.V."/>
        </authorList>
    </citation>
    <scope>NUCLEOTIDE SEQUENCE</scope>
    <source>
        <strain evidence="2">CSF55</strain>
    </source>
</reference>
<dbReference type="Proteomes" id="UP000030755">
    <property type="component" value="Unassembled WGS sequence"/>
</dbReference>
<sequence>MHESKRFFISCPNNNGIATNYLVHFKEQSIRDQVFNAIAQVRDEKSKPVNVLKFVEDVDAVEDEKECYNYLQSSEFISDDTDITDDKLVFQCYSSKLLVSDVRICAGRMWSIEVYYDSRFLFVGRSKSERYCIELPDAIVYETLEQVIKVVGTKFYTKIEEFPLNDDEKVERLLSELGLTEDNSEMYASCNELAEDDVKSKEVYYDCI</sequence>
<keyword evidence="3" id="KW-1185">Reference proteome</keyword>
<accession>A0A075B099</accession>
<proteinExistence type="predicted"/>
<dbReference type="Proteomes" id="UP000281549">
    <property type="component" value="Unassembled WGS sequence"/>
</dbReference>
<name>A0A075B099_ROZAC</name>